<dbReference type="STRING" id="1432307.W9CTL5"/>
<gene>
    <name evidence="3" type="ORF">SBOR_1708</name>
</gene>
<reference evidence="3 4" key="1">
    <citation type="journal article" date="2014" name="Genome Announc.">
        <title>Draft genome sequence of Sclerotinia borealis, a psychrophilic plant pathogenic fungus.</title>
        <authorList>
            <person name="Mardanov A.V."/>
            <person name="Beletsky A.V."/>
            <person name="Kadnikov V.V."/>
            <person name="Ignatov A.N."/>
            <person name="Ravin N.V."/>
        </authorList>
    </citation>
    <scope>NUCLEOTIDE SEQUENCE [LARGE SCALE GENOMIC DNA]</scope>
    <source>
        <strain evidence="4">F-4157</strain>
    </source>
</reference>
<dbReference type="EMBL" id="AYSA01000061">
    <property type="protein sequence ID" value="ESZ97909.1"/>
    <property type="molecule type" value="Genomic_DNA"/>
</dbReference>
<evidence type="ECO:0000256" key="1">
    <source>
        <dbReference type="SAM" id="Coils"/>
    </source>
</evidence>
<protein>
    <submittedName>
        <fullName evidence="3">Uncharacterized protein</fullName>
    </submittedName>
</protein>
<feature type="compositionally biased region" description="Basic residues" evidence="2">
    <location>
        <begin position="52"/>
        <end position="68"/>
    </location>
</feature>
<comment type="caution">
    <text evidence="3">The sequence shown here is derived from an EMBL/GenBank/DDBJ whole genome shotgun (WGS) entry which is preliminary data.</text>
</comment>
<keyword evidence="4" id="KW-1185">Reference proteome</keyword>
<accession>W9CTL5</accession>
<sequence>MPVITRSKSRLLKLSILEDVESHISLKQSIVVNNTSAPNDPLRKAVVSSKPGRPKRQPKKLQPKKLQPKKSQPNKPPPSSPKSSKESQKYQDYNKSESSLTSKNLYSSNLPPDTFTHFFCQKCDCQQGVFKGLVNSCTKCKHQFDDHHDKKNPWNPICDFLCERQDLVTSIMQELLKTRVVVIRATPLVGRTVLLQLLDQNSTRTARDNLPYEKYLKNAESTWQLKNAEIRPHNPAAQKVFLIDEAQNSYEEKLFWNQYLRNSNISSQPLFVLVSLYGALGVSMNREILVASQAIRIDSFPRVELRPSANGNLHVLFTLEDTSTMVIKWATVYGFQLESGVSEYLHAATDGHPACLNAIERFSPSALRAKSPKSQSSWGISETIFQNEIYYCFNDELDNMEILSDYSHREDKRIDLYIFDKKWGIEVFQSGDKKRMEEHVNRFQVGGKYHGWGILEDYLILNFCPKSSIQELDIKDINIQSHILQIAIDPEECTGEIYTHNQIQTTLNLSKERHQSYYSADYDMGSEELDACMALRDQKIDAKRNVEKMERKKQEMELMEQEIARLKQELAKKEQEKQ</sequence>
<dbReference type="AlphaFoldDB" id="W9CTL5"/>
<name>W9CTL5_SCLBF</name>
<dbReference type="Proteomes" id="UP000019487">
    <property type="component" value="Unassembled WGS sequence"/>
</dbReference>
<feature type="compositionally biased region" description="Basic and acidic residues" evidence="2">
    <location>
        <begin position="83"/>
        <end position="95"/>
    </location>
</feature>
<feature type="compositionally biased region" description="Polar residues" evidence="2">
    <location>
        <begin position="96"/>
        <end position="105"/>
    </location>
</feature>
<evidence type="ECO:0000313" key="4">
    <source>
        <dbReference type="Proteomes" id="UP000019487"/>
    </source>
</evidence>
<feature type="region of interest" description="Disordered" evidence="2">
    <location>
        <begin position="33"/>
        <end position="105"/>
    </location>
</feature>
<dbReference type="OrthoDB" id="2364732at2759"/>
<dbReference type="HOGENOM" id="CLU_021420_0_0_1"/>
<keyword evidence="1" id="KW-0175">Coiled coil</keyword>
<proteinExistence type="predicted"/>
<feature type="coiled-coil region" evidence="1">
    <location>
        <begin position="532"/>
        <end position="576"/>
    </location>
</feature>
<evidence type="ECO:0000313" key="3">
    <source>
        <dbReference type="EMBL" id="ESZ97909.1"/>
    </source>
</evidence>
<evidence type="ECO:0000256" key="2">
    <source>
        <dbReference type="SAM" id="MobiDB-lite"/>
    </source>
</evidence>
<organism evidence="3 4">
    <name type="scientific">Sclerotinia borealis (strain F-4128)</name>
    <dbReference type="NCBI Taxonomy" id="1432307"/>
    <lineage>
        <taxon>Eukaryota</taxon>
        <taxon>Fungi</taxon>
        <taxon>Dikarya</taxon>
        <taxon>Ascomycota</taxon>
        <taxon>Pezizomycotina</taxon>
        <taxon>Leotiomycetes</taxon>
        <taxon>Helotiales</taxon>
        <taxon>Sclerotiniaceae</taxon>
        <taxon>Sclerotinia</taxon>
    </lineage>
</organism>